<dbReference type="EMBL" id="SGIT01000001">
    <property type="protein sequence ID" value="RZF62190.1"/>
    <property type="molecule type" value="Genomic_DNA"/>
</dbReference>
<evidence type="ECO:0000256" key="1">
    <source>
        <dbReference type="SAM" id="Phobius"/>
    </source>
</evidence>
<sequence length="66" mass="7638">MKNTDRHTTEKTSFSTKATKVGRLFTMSPLLIAGRSTRKKKYGTAYVSFLFAGPVMWRWRKHALFP</sequence>
<name>A0A4Q6XPN9_9SPHI</name>
<accession>A0A4Q6XPN9</accession>
<keyword evidence="1" id="KW-0812">Transmembrane</keyword>
<proteinExistence type="predicted"/>
<organism evidence="2 3">
    <name type="scientific">Sphingobacterium corticibacterium</name>
    <dbReference type="NCBI Taxonomy" id="2484746"/>
    <lineage>
        <taxon>Bacteria</taxon>
        <taxon>Pseudomonadati</taxon>
        <taxon>Bacteroidota</taxon>
        <taxon>Sphingobacteriia</taxon>
        <taxon>Sphingobacteriales</taxon>
        <taxon>Sphingobacteriaceae</taxon>
        <taxon>Sphingobacterium</taxon>
    </lineage>
</organism>
<evidence type="ECO:0000313" key="3">
    <source>
        <dbReference type="Proteomes" id="UP000292855"/>
    </source>
</evidence>
<evidence type="ECO:0000313" key="2">
    <source>
        <dbReference type="EMBL" id="RZF62190.1"/>
    </source>
</evidence>
<dbReference type="Proteomes" id="UP000292855">
    <property type="component" value="Unassembled WGS sequence"/>
</dbReference>
<keyword evidence="1" id="KW-0472">Membrane</keyword>
<keyword evidence="3" id="KW-1185">Reference proteome</keyword>
<keyword evidence="1" id="KW-1133">Transmembrane helix</keyword>
<feature type="transmembrane region" description="Helical" evidence="1">
    <location>
        <begin position="42"/>
        <end position="59"/>
    </location>
</feature>
<comment type="caution">
    <text evidence="2">The sequence shown here is derived from an EMBL/GenBank/DDBJ whole genome shotgun (WGS) entry which is preliminary data.</text>
</comment>
<dbReference type="AlphaFoldDB" id="A0A4Q6XPN9"/>
<gene>
    <name evidence="2" type="ORF">EWE74_05120</name>
</gene>
<dbReference type="RefSeq" id="WP_130140419.1">
    <property type="nucleotide sequence ID" value="NZ_SGIT01000001.1"/>
</dbReference>
<protein>
    <submittedName>
        <fullName evidence="2">Uncharacterized protein</fullName>
    </submittedName>
</protein>
<reference evidence="2 3" key="1">
    <citation type="submission" date="2019-02" db="EMBL/GenBank/DDBJ databases">
        <authorList>
            <person name="Li Y."/>
        </authorList>
    </citation>
    <scope>NUCLEOTIDE SEQUENCE [LARGE SCALE GENOMIC DNA]</scope>
    <source>
        <strain evidence="2 3">30C10-4-7</strain>
    </source>
</reference>